<protein>
    <recommendedName>
        <fullName evidence="4">GH16 domain-containing protein</fullName>
    </recommendedName>
</protein>
<organism evidence="2 3">
    <name type="scientific">Microbacterium schleiferi</name>
    <dbReference type="NCBI Taxonomy" id="69362"/>
    <lineage>
        <taxon>Bacteria</taxon>
        <taxon>Bacillati</taxon>
        <taxon>Actinomycetota</taxon>
        <taxon>Actinomycetes</taxon>
        <taxon>Micrococcales</taxon>
        <taxon>Microbacteriaceae</taxon>
        <taxon>Microbacterium</taxon>
    </lineage>
</organism>
<keyword evidence="3" id="KW-1185">Reference proteome</keyword>
<dbReference type="SUPFAM" id="SSF49899">
    <property type="entry name" value="Concanavalin A-like lectins/glucanases"/>
    <property type="match status" value="1"/>
</dbReference>
<reference evidence="2 3" key="1">
    <citation type="submission" date="2024-01" db="EMBL/GenBank/DDBJ databases">
        <title>the genome sequence of strain Microbacterium schleiferi NBRC 15075.</title>
        <authorList>
            <person name="Ding Y."/>
            <person name="Zhang G."/>
        </authorList>
    </citation>
    <scope>NUCLEOTIDE SEQUENCE [LARGE SCALE GENOMIC DNA]</scope>
    <source>
        <strain evidence="2 3">NBRC 15075</strain>
    </source>
</reference>
<proteinExistence type="predicted"/>
<dbReference type="Proteomes" id="UP001351900">
    <property type="component" value="Unassembled WGS sequence"/>
</dbReference>
<dbReference type="EMBL" id="JAZHOV010000003">
    <property type="protein sequence ID" value="MEF2254692.1"/>
    <property type="molecule type" value="Genomic_DNA"/>
</dbReference>
<gene>
    <name evidence="2" type="ORF">V2V91_06005</name>
</gene>
<feature type="region of interest" description="Disordered" evidence="1">
    <location>
        <begin position="1"/>
        <end position="22"/>
    </location>
</feature>
<name>A0ABU7V4T2_9MICO</name>
<evidence type="ECO:0008006" key="4">
    <source>
        <dbReference type="Google" id="ProtNLM"/>
    </source>
</evidence>
<dbReference type="InterPro" id="IPR013320">
    <property type="entry name" value="ConA-like_dom_sf"/>
</dbReference>
<comment type="caution">
    <text evidence="2">The sequence shown here is derived from an EMBL/GenBank/DDBJ whole genome shotgun (WGS) entry which is preliminary data.</text>
</comment>
<dbReference type="Gene3D" id="2.60.120.200">
    <property type="match status" value="1"/>
</dbReference>
<evidence type="ECO:0000313" key="2">
    <source>
        <dbReference type="EMBL" id="MEF2254692.1"/>
    </source>
</evidence>
<feature type="region of interest" description="Disordered" evidence="1">
    <location>
        <begin position="80"/>
        <end position="104"/>
    </location>
</feature>
<evidence type="ECO:0000256" key="1">
    <source>
        <dbReference type="SAM" id="MobiDB-lite"/>
    </source>
</evidence>
<dbReference type="RefSeq" id="WP_331791184.1">
    <property type="nucleotide sequence ID" value="NZ_BAAAUO010000002.1"/>
</dbReference>
<sequence>MSSDPSAVERLPPPPDRAPDLDERFTGALSAERWVAHYLPHWTTPERSEARYRITPEGLELRIDEDQLDWRPEDAPLRVSNLQTGTFSGPLGSASGTHRHRDDVRVRTETPLRLLFAPSSGRVDLTVSATRDDGCMLAAWLVGTEHLSPEDSGEICVFEIDADAVAGSTVARTGVKAHHDPRMHTDMAEVTLPLDASRAHTWTVTWGSGETVIGCEGRVVRRIGQAPDYPLFLMIDLFEIGPPRGAYPKAAMIHRVQGWSFDE</sequence>
<evidence type="ECO:0000313" key="3">
    <source>
        <dbReference type="Proteomes" id="UP001351900"/>
    </source>
</evidence>
<accession>A0ABU7V4T2</accession>